<dbReference type="InterPro" id="IPR000276">
    <property type="entry name" value="GPCR_Rhodpsn"/>
</dbReference>
<dbReference type="GO" id="GO:0008188">
    <property type="term" value="F:neuropeptide receptor activity"/>
    <property type="evidence" value="ECO:0007669"/>
    <property type="project" value="TreeGrafter"/>
</dbReference>
<evidence type="ECO:0000256" key="2">
    <source>
        <dbReference type="ARBA" id="ARBA00022692"/>
    </source>
</evidence>
<evidence type="ECO:0000256" key="6">
    <source>
        <dbReference type="ARBA" id="ARBA00023170"/>
    </source>
</evidence>
<evidence type="ECO:0000313" key="11">
    <source>
        <dbReference type="EMBL" id="TWW66097.1"/>
    </source>
</evidence>
<evidence type="ECO:0000256" key="4">
    <source>
        <dbReference type="ARBA" id="ARBA00023040"/>
    </source>
</evidence>
<feature type="region of interest" description="Disordered" evidence="8">
    <location>
        <begin position="209"/>
        <end position="282"/>
    </location>
</feature>
<feature type="transmembrane region" description="Helical" evidence="9">
    <location>
        <begin position="291"/>
        <end position="311"/>
    </location>
</feature>
<dbReference type="AlphaFoldDB" id="A0A5C6NKB6"/>
<keyword evidence="4" id="KW-0297">G-protein coupled receptor</keyword>
<evidence type="ECO:0000256" key="7">
    <source>
        <dbReference type="ARBA" id="ARBA00023224"/>
    </source>
</evidence>
<dbReference type="GO" id="GO:0005886">
    <property type="term" value="C:plasma membrane"/>
    <property type="evidence" value="ECO:0007669"/>
    <property type="project" value="TreeGrafter"/>
</dbReference>
<keyword evidence="7" id="KW-0807">Transducer</keyword>
<keyword evidence="5 9" id="KW-0472">Membrane</keyword>
<comment type="subcellular location">
    <subcellularLocation>
        <location evidence="1">Membrane</location>
        <topology evidence="1">Multi-pass membrane protein</topology>
    </subcellularLocation>
</comment>
<sequence>MDAEELVESIVRGLMFLAGVLGNNWLAVRSFPTQRSSVRTNEVLFLNLALSNLITNYLVDLPDTVADFAGRWFLGETYCGIFRFCADLSETSSIFTTLFISVFWHQKLVGSLKRGGSPVQMDSLCLVACLLAGSWTVAVVFSIPHFFFVKVEASNESSEDCIDVFPNKVAKQTYEIIYLTLANAVPVAGIVFASVQIVITLLRNHRRIRSHGPDPTKISNEPKDRSSDPGPAPPSQVYTGVPPSGGAVAQSSREPQPGGTDRTPEGGPRPSQAPAKPTMASSSQVRAAKSVVGVASVFLVCWLTHLLLRITNSVHTSSLVVEVASYIAASYTCIIPYIFLHGVKKLHCSCKR</sequence>
<reference evidence="11 12" key="1">
    <citation type="submission" date="2019-04" db="EMBL/GenBank/DDBJ databases">
        <title>Chromosome genome assembly for Takifugu flavidus.</title>
        <authorList>
            <person name="Xiao S."/>
        </authorList>
    </citation>
    <scope>NUCLEOTIDE SEQUENCE [LARGE SCALE GENOMIC DNA]</scope>
    <source>
        <strain evidence="11">HTHZ2018</strain>
        <tissue evidence="11">Muscle</tissue>
    </source>
</reference>
<feature type="transmembrane region" description="Helical" evidence="9">
    <location>
        <begin position="12"/>
        <end position="31"/>
    </location>
</feature>
<dbReference type="PANTHER" id="PTHR24238:SF57">
    <property type="entry name" value="G-PROTEIN COUPLED RECEPTOR 83"/>
    <property type="match status" value="1"/>
</dbReference>
<evidence type="ECO:0000313" key="12">
    <source>
        <dbReference type="Proteomes" id="UP000324091"/>
    </source>
</evidence>
<dbReference type="CDD" id="cd00637">
    <property type="entry name" value="7tm_classA_rhodopsin-like"/>
    <property type="match status" value="1"/>
</dbReference>
<dbReference type="InterPro" id="IPR017452">
    <property type="entry name" value="GPCR_Rhodpsn_7TM"/>
</dbReference>
<dbReference type="PRINTS" id="PR00237">
    <property type="entry name" value="GPCRRHODOPSN"/>
</dbReference>
<evidence type="ECO:0000256" key="8">
    <source>
        <dbReference type="SAM" id="MobiDB-lite"/>
    </source>
</evidence>
<evidence type="ECO:0000259" key="10">
    <source>
        <dbReference type="PROSITE" id="PS50262"/>
    </source>
</evidence>
<comment type="caution">
    <text evidence="11">The sequence shown here is derived from an EMBL/GenBank/DDBJ whole genome shotgun (WGS) entry which is preliminary data.</text>
</comment>
<keyword evidence="6" id="KW-0675">Receptor</keyword>
<feature type="transmembrane region" description="Helical" evidence="9">
    <location>
        <begin position="323"/>
        <end position="343"/>
    </location>
</feature>
<evidence type="ECO:0000256" key="5">
    <source>
        <dbReference type="ARBA" id="ARBA00023136"/>
    </source>
</evidence>
<proteinExistence type="predicted"/>
<evidence type="ECO:0000256" key="3">
    <source>
        <dbReference type="ARBA" id="ARBA00022989"/>
    </source>
</evidence>
<accession>A0A5C6NKB6</accession>
<feature type="transmembrane region" description="Helical" evidence="9">
    <location>
        <begin position="176"/>
        <end position="202"/>
    </location>
</feature>
<feature type="domain" description="G-protein coupled receptors family 1 profile" evidence="10">
    <location>
        <begin position="23"/>
        <end position="339"/>
    </location>
</feature>
<dbReference type="SUPFAM" id="SSF81321">
    <property type="entry name" value="Family A G protein-coupled receptor-like"/>
    <property type="match status" value="1"/>
</dbReference>
<feature type="transmembrane region" description="Helical" evidence="9">
    <location>
        <begin position="124"/>
        <end position="148"/>
    </location>
</feature>
<keyword evidence="2 9" id="KW-0812">Transmembrane</keyword>
<dbReference type="PROSITE" id="PS50262">
    <property type="entry name" value="G_PROTEIN_RECEP_F1_2"/>
    <property type="match status" value="1"/>
</dbReference>
<gene>
    <name evidence="11" type="ORF">D4764_20G0001290</name>
</gene>
<protein>
    <recommendedName>
        <fullName evidence="10">G-protein coupled receptors family 1 profile domain-containing protein</fullName>
    </recommendedName>
</protein>
<keyword evidence="3 9" id="KW-1133">Transmembrane helix</keyword>
<dbReference type="PANTHER" id="PTHR24238">
    <property type="entry name" value="G-PROTEIN COUPLED RECEPTOR"/>
    <property type="match status" value="1"/>
</dbReference>
<evidence type="ECO:0000256" key="1">
    <source>
        <dbReference type="ARBA" id="ARBA00004141"/>
    </source>
</evidence>
<dbReference type="EMBL" id="RHFK02000013">
    <property type="protein sequence ID" value="TWW66097.1"/>
    <property type="molecule type" value="Genomic_DNA"/>
</dbReference>
<keyword evidence="12" id="KW-1185">Reference proteome</keyword>
<dbReference type="Pfam" id="PF00001">
    <property type="entry name" value="7tm_1"/>
    <property type="match status" value="1"/>
</dbReference>
<dbReference type="Gene3D" id="1.20.1070.10">
    <property type="entry name" value="Rhodopsin 7-helix transmembrane proteins"/>
    <property type="match status" value="1"/>
</dbReference>
<organism evidence="11 12">
    <name type="scientific">Takifugu flavidus</name>
    <name type="common">sansaifugu</name>
    <dbReference type="NCBI Taxonomy" id="433684"/>
    <lineage>
        <taxon>Eukaryota</taxon>
        <taxon>Metazoa</taxon>
        <taxon>Chordata</taxon>
        <taxon>Craniata</taxon>
        <taxon>Vertebrata</taxon>
        <taxon>Euteleostomi</taxon>
        <taxon>Actinopterygii</taxon>
        <taxon>Neopterygii</taxon>
        <taxon>Teleostei</taxon>
        <taxon>Neoteleostei</taxon>
        <taxon>Acanthomorphata</taxon>
        <taxon>Eupercaria</taxon>
        <taxon>Tetraodontiformes</taxon>
        <taxon>Tetradontoidea</taxon>
        <taxon>Tetraodontidae</taxon>
        <taxon>Takifugu</taxon>
    </lineage>
</organism>
<evidence type="ECO:0000256" key="9">
    <source>
        <dbReference type="SAM" id="Phobius"/>
    </source>
</evidence>
<name>A0A5C6NKB6_9TELE</name>
<dbReference type="Proteomes" id="UP000324091">
    <property type="component" value="Chromosome 20"/>
</dbReference>